<evidence type="ECO:0000313" key="1">
    <source>
        <dbReference type="EMBL" id="SFL75337.1"/>
    </source>
</evidence>
<reference evidence="1 2" key="1">
    <citation type="submission" date="2016-10" db="EMBL/GenBank/DDBJ databases">
        <authorList>
            <person name="de Groot N.N."/>
        </authorList>
    </citation>
    <scope>NUCLEOTIDE SEQUENCE [LARGE SCALE GENOMIC DNA]</scope>
    <source>
        <strain evidence="1 2">ATCC 43154</strain>
    </source>
</reference>
<proteinExistence type="predicted"/>
<protein>
    <submittedName>
        <fullName evidence="1">Transcriptional regulator, AlpA family</fullName>
    </submittedName>
</protein>
<evidence type="ECO:0000313" key="2">
    <source>
        <dbReference type="Proteomes" id="UP000199470"/>
    </source>
</evidence>
<dbReference type="OrthoDB" id="7860618at2"/>
<sequence>MDYIFTLKYQLSANDDDLDGIVERLGAGGCDDALIGVGQPGRIAMEFTREAASAGEALISALSDVKRLLPEAKLIEAAPDFVGLSDVAEVMGMTRQNIRKLMVKHSASFPPPVHEGSAAVWHLADVLAWLKAKGAYQIAPGVAEVAATAKQVNLARSAPQLEPALQRQMRALLA</sequence>
<keyword evidence="2" id="KW-1185">Reference proteome</keyword>
<dbReference type="STRING" id="758825.SAMN02982985_01368"/>
<dbReference type="EMBL" id="FOTW01000007">
    <property type="protein sequence ID" value="SFL75337.1"/>
    <property type="molecule type" value="Genomic_DNA"/>
</dbReference>
<dbReference type="RefSeq" id="WP_093385474.1">
    <property type="nucleotide sequence ID" value="NZ_FOTW01000007.1"/>
</dbReference>
<organism evidence="1 2">
    <name type="scientific">Rugamonas rubra</name>
    <dbReference type="NCBI Taxonomy" id="758825"/>
    <lineage>
        <taxon>Bacteria</taxon>
        <taxon>Pseudomonadati</taxon>
        <taxon>Pseudomonadota</taxon>
        <taxon>Betaproteobacteria</taxon>
        <taxon>Burkholderiales</taxon>
        <taxon>Oxalobacteraceae</taxon>
        <taxon>Telluria group</taxon>
        <taxon>Rugamonas</taxon>
    </lineage>
</organism>
<dbReference type="Proteomes" id="UP000199470">
    <property type="component" value="Unassembled WGS sequence"/>
</dbReference>
<accession>A0A1I4KA37</accession>
<dbReference type="AlphaFoldDB" id="A0A1I4KA37"/>
<dbReference type="Gene3D" id="1.10.238.160">
    <property type="match status" value="1"/>
</dbReference>
<gene>
    <name evidence="1" type="ORF">SAMN02982985_01368</name>
</gene>
<name>A0A1I4KA37_9BURK</name>